<gene>
    <name evidence="1" type="ORF">MTAT_28400</name>
</gene>
<dbReference type="EMBL" id="VCDX01000017">
    <property type="protein sequence ID" value="TYL07618.1"/>
    <property type="molecule type" value="Genomic_DNA"/>
</dbReference>
<protein>
    <submittedName>
        <fullName evidence="1">Uncharacterized protein</fullName>
    </submittedName>
</protein>
<keyword evidence="2" id="KW-1185">Reference proteome</keyword>
<evidence type="ECO:0000313" key="1">
    <source>
        <dbReference type="EMBL" id="TYL07618.1"/>
    </source>
</evidence>
<sequence length="48" mass="5302">MGGINVSEPLAELLTRKAPAVSERVDNELLPKWLRQRGVDMSVLKRGA</sequence>
<reference evidence="1 2" key="1">
    <citation type="submission" date="2019-05" db="EMBL/GenBank/DDBJ databases">
        <title>Genome sequence of Moorella thermoacetica ATCC 33924.</title>
        <authorList>
            <person name="Poehlein A."/>
            <person name="Bengelsdorf F.R."/>
            <person name="Duerre P."/>
            <person name="Daniel R."/>
        </authorList>
    </citation>
    <scope>NUCLEOTIDE SEQUENCE [LARGE SCALE GENOMIC DNA]</scope>
    <source>
        <strain evidence="1 2">ATCC 33924</strain>
    </source>
</reference>
<organism evidence="1 2">
    <name type="scientific">Neomoorella thermoacetica</name>
    <name type="common">Clostridium thermoaceticum</name>
    <dbReference type="NCBI Taxonomy" id="1525"/>
    <lineage>
        <taxon>Bacteria</taxon>
        <taxon>Bacillati</taxon>
        <taxon>Bacillota</taxon>
        <taxon>Clostridia</taxon>
        <taxon>Neomoorellales</taxon>
        <taxon>Neomoorellaceae</taxon>
        <taxon>Neomoorella</taxon>
    </lineage>
</organism>
<name>A0ABY3N2A6_NEOTH</name>
<evidence type="ECO:0000313" key="2">
    <source>
        <dbReference type="Proteomes" id="UP000322283"/>
    </source>
</evidence>
<proteinExistence type="predicted"/>
<comment type="caution">
    <text evidence="1">The sequence shown here is derived from an EMBL/GenBank/DDBJ whole genome shotgun (WGS) entry which is preliminary data.</text>
</comment>
<dbReference type="Proteomes" id="UP000322283">
    <property type="component" value="Unassembled WGS sequence"/>
</dbReference>
<accession>A0ABY3N2A6</accession>